<sequence>MSAGATTVTTNRTMSAPPQIPPPDHHRYRWQADSETGLYSREAGGGEIVCDIQNRAGHGELTLFAGVECSFVRDGLSTESLMEGLHRVWTIARFEVPTIAAEVTHDDCGTAMLNYQTLSTQIQADEWARRTIVVRGNIGLDELREELSATTLPTANRDHVLLYVVLHENTFDLLLHSHHALIDGVGSKLLFTFLLKRLVQFLDGSLEPSPLSLQWGTEGAKLCPCAYDHAALCDGEIKEGPEYQRTLREALESMTIPASRQVVFPSRQHGVDRTGRVEFALTEGETANILQLCRQQAFTVNALVHAALVFAVSPQVSTPECSTSDPLFVFTHLANARFRLSPELSATVGFTGYCLTFTAIAIPFSAVPTTAGPQECAPEWIHEVATLIGVEYARQKAYPSLLAVAAHMVEYYKAGAASRSGSPPPKFSPGYTGDGIAETHLAPEYPDSHGNTFLQVDRTLTSVQTNEPGPTFRAWSWRNRLILSVDYSKVSWSDEEMRSLMATWAAFLRRSVMAH</sequence>
<keyword evidence="2" id="KW-1185">Reference proteome</keyword>
<comment type="caution">
    <text evidence="1">The sequence shown here is derived from an EMBL/GenBank/DDBJ whole genome shotgun (WGS) entry which is preliminary data.</text>
</comment>
<gene>
    <name evidence="1" type="ORF">BV22DRAFT_1034076</name>
</gene>
<dbReference type="EMBL" id="MU266403">
    <property type="protein sequence ID" value="KAH7925398.1"/>
    <property type="molecule type" value="Genomic_DNA"/>
</dbReference>
<proteinExistence type="predicted"/>
<organism evidence="1 2">
    <name type="scientific">Leucogyrophana mollusca</name>
    <dbReference type="NCBI Taxonomy" id="85980"/>
    <lineage>
        <taxon>Eukaryota</taxon>
        <taxon>Fungi</taxon>
        <taxon>Dikarya</taxon>
        <taxon>Basidiomycota</taxon>
        <taxon>Agaricomycotina</taxon>
        <taxon>Agaricomycetes</taxon>
        <taxon>Agaricomycetidae</taxon>
        <taxon>Boletales</taxon>
        <taxon>Boletales incertae sedis</taxon>
        <taxon>Leucogyrophana</taxon>
    </lineage>
</organism>
<evidence type="ECO:0000313" key="2">
    <source>
        <dbReference type="Proteomes" id="UP000790709"/>
    </source>
</evidence>
<evidence type="ECO:0000313" key="1">
    <source>
        <dbReference type="EMBL" id="KAH7925398.1"/>
    </source>
</evidence>
<reference evidence="1" key="1">
    <citation type="journal article" date="2021" name="New Phytol.">
        <title>Evolutionary innovations through gain and loss of genes in the ectomycorrhizal Boletales.</title>
        <authorList>
            <person name="Wu G."/>
            <person name="Miyauchi S."/>
            <person name="Morin E."/>
            <person name="Kuo A."/>
            <person name="Drula E."/>
            <person name="Varga T."/>
            <person name="Kohler A."/>
            <person name="Feng B."/>
            <person name="Cao Y."/>
            <person name="Lipzen A."/>
            <person name="Daum C."/>
            <person name="Hundley H."/>
            <person name="Pangilinan J."/>
            <person name="Johnson J."/>
            <person name="Barry K."/>
            <person name="LaButti K."/>
            <person name="Ng V."/>
            <person name="Ahrendt S."/>
            <person name="Min B."/>
            <person name="Choi I.G."/>
            <person name="Park H."/>
            <person name="Plett J.M."/>
            <person name="Magnuson J."/>
            <person name="Spatafora J.W."/>
            <person name="Nagy L.G."/>
            <person name="Henrissat B."/>
            <person name="Grigoriev I.V."/>
            <person name="Yang Z.L."/>
            <person name="Xu J."/>
            <person name="Martin F.M."/>
        </authorList>
    </citation>
    <scope>NUCLEOTIDE SEQUENCE</scope>
    <source>
        <strain evidence="1">KUC20120723A-06</strain>
    </source>
</reference>
<accession>A0ACB8BJE5</accession>
<dbReference type="Proteomes" id="UP000790709">
    <property type="component" value="Unassembled WGS sequence"/>
</dbReference>
<name>A0ACB8BJE5_9AGAM</name>
<protein>
    <submittedName>
        <fullName evidence="1">Uncharacterized protein</fullName>
    </submittedName>
</protein>